<feature type="compositionally biased region" description="Polar residues" evidence="1">
    <location>
        <begin position="57"/>
        <end position="67"/>
    </location>
</feature>
<feature type="region of interest" description="Disordered" evidence="1">
    <location>
        <begin position="43"/>
        <end position="83"/>
    </location>
</feature>
<evidence type="ECO:0008006" key="4">
    <source>
        <dbReference type="Google" id="ProtNLM"/>
    </source>
</evidence>
<protein>
    <recommendedName>
        <fullName evidence="4">YDG domain-containing protein</fullName>
    </recommendedName>
</protein>
<proteinExistence type="predicted"/>
<feature type="compositionally biased region" description="Low complexity" evidence="1">
    <location>
        <begin position="275"/>
        <end position="286"/>
    </location>
</feature>
<evidence type="ECO:0000256" key="1">
    <source>
        <dbReference type="SAM" id="MobiDB-lite"/>
    </source>
</evidence>
<feature type="compositionally biased region" description="Polar residues" evidence="1">
    <location>
        <begin position="195"/>
        <end position="211"/>
    </location>
</feature>
<dbReference type="Gene3D" id="2.30.280.10">
    <property type="entry name" value="SRA-YDG"/>
    <property type="match status" value="1"/>
</dbReference>
<dbReference type="AlphaFoldDB" id="A0A8H4RX67"/>
<feature type="region of interest" description="Disordered" evidence="1">
    <location>
        <begin position="1"/>
        <end position="29"/>
    </location>
</feature>
<dbReference type="OrthoDB" id="3244603at2759"/>
<feature type="compositionally biased region" description="Basic and acidic residues" evidence="1">
    <location>
        <begin position="183"/>
        <end position="194"/>
    </location>
</feature>
<name>A0A8H4RX67_9HELO</name>
<dbReference type="EMBL" id="JAAMPI010000016">
    <property type="protein sequence ID" value="KAF4637625.1"/>
    <property type="molecule type" value="Genomic_DNA"/>
</dbReference>
<feature type="compositionally biased region" description="Polar residues" evidence="1">
    <location>
        <begin position="256"/>
        <end position="274"/>
    </location>
</feature>
<feature type="compositionally biased region" description="Polar residues" evidence="1">
    <location>
        <begin position="134"/>
        <end position="149"/>
    </location>
</feature>
<evidence type="ECO:0000313" key="3">
    <source>
        <dbReference type="Proteomes" id="UP000566819"/>
    </source>
</evidence>
<sequence>MAPKFRQQAGIAEPKIATAAPRLPSPDIGRPFRLSSLGLALAEGNESPESRDRQCSALDTQGKATSHSRPEFPRSMDWKPEKLLPIPPEKVDYNWRAAMSQDSKPLFEKPPTGTRDKLVRTIQAFMLREDNIHSEGNTPSSETVFSDQDSGFFTPRSSFESCCANDNPQSSVNCTLKREEVEDLDKTPTHHTLEDSSTPTPALSRSESWCSNVTTPTRRDLTYRSVVGDLEYTALSNVMNSAKKTDLDRPSPPKFVTNTKSSIANIDGSTDFKLQSSQPKSPKSSSAPVAPLHSMSNLAPHGSLPVGGISDTSISSLDLGEAVLPIANMGQGTRTGFGGSFIVIDTAVEEGISSDSRGNQGLDGAESLNNTLSGPIRMLSVGYAASPAIMTRSASVVDVPQLLTSNLEVSPNNETDEIDPKKIKEAMDLFRATLQEKCMHIQQLNEIGRVLRSILEDEESVQDAMKFEIIVYAGVDKLIEDILKTDSLAPADSTEDTEATTQFKTEVTPLSRRLQLKWQQKFKEGYFAIDDIRLRDMLEKGAFHHVQVNKNSHQNDKMLFIVKSPYPASGKASLLGDQGFEPGSWWLNAWCAFRDGIIGNPIRGVTEGNSKVITALALLKGTEQDGEQPDTYVYTLEGPAEDMLFSLLTQHGRPIRLLRGHQLKSKYAPAGGIRYDGLHEIIDQSTKEYRVKLTLKRLQGQKPLYELLTPTPSQMDEWKLLNRFLAKGCKALRGDGATYTG</sequence>
<keyword evidence="3" id="KW-1185">Reference proteome</keyword>
<feature type="region of interest" description="Disordered" evidence="1">
    <location>
        <begin position="130"/>
        <end position="149"/>
    </location>
</feature>
<feature type="region of interest" description="Disordered" evidence="1">
    <location>
        <begin position="183"/>
        <end position="211"/>
    </location>
</feature>
<accession>A0A8H4RX67</accession>
<reference evidence="2 3" key="1">
    <citation type="submission" date="2020-03" db="EMBL/GenBank/DDBJ databases">
        <title>Draft Genome Sequence of Cudoniella acicularis.</title>
        <authorList>
            <person name="Buettner E."/>
            <person name="Kellner H."/>
        </authorList>
    </citation>
    <scope>NUCLEOTIDE SEQUENCE [LARGE SCALE GENOMIC DNA]</scope>
    <source>
        <strain evidence="2 3">DSM 108380</strain>
    </source>
</reference>
<organism evidence="2 3">
    <name type="scientific">Cudoniella acicularis</name>
    <dbReference type="NCBI Taxonomy" id="354080"/>
    <lineage>
        <taxon>Eukaryota</taxon>
        <taxon>Fungi</taxon>
        <taxon>Dikarya</taxon>
        <taxon>Ascomycota</taxon>
        <taxon>Pezizomycotina</taxon>
        <taxon>Leotiomycetes</taxon>
        <taxon>Helotiales</taxon>
        <taxon>Tricladiaceae</taxon>
        <taxon>Cudoniella</taxon>
    </lineage>
</organism>
<feature type="compositionally biased region" description="Basic and acidic residues" evidence="1">
    <location>
        <begin position="68"/>
        <end position="82"/>
    </location>
</feature>
<feature type="region of interest" description="Disordered" evidence="1">
    <location>
        <begin position="243"/>
        <end position="298"/>
    </location>
</feature>
<evidence type="ECO:0000313" key="2">
    <source>
        <dbReference type="EMBL" id="KAF4637625.1"/>
    </source>
</evidence>
<comment type="caution">
    <text evidence="2">The sequence shown here is derived from an EMBL/GenBank/DDBJ whole genome shotgun (WGS) entry which is preliminary data.</text>
</comment>
<dbReference type="Proteomes" id="UP000566819">
    <property type="component" value="Unassembled WGS sequence"/>
</dbReference>
<gene>
    <name evidence="2" type="ORF">G7Y89_g447</name>
</gene>
<dbReference type="SUPFAM" id="SSF88697">
    <property type="entry name" value="PUA domain-like"/>
    <property type="match status" value="1"/>
</dbReference>
<dbReference type="InterPro" id="IPR015947">
    <property type="entry name" value="PUA-like_sf"/>
</dbReference>
<dbReference type="InterPro" id="IPR036987">
    <property type="entry name" value="SRA-YDG_sf"/>
</dbReference>